<dbReference type="Proteomes" id="UP000548476">
    <property type="component" value="Unassembled WGS sequence"/>
</dbReference>
<accession>A0A841FT44</accession>
<evidence type="ECO:0008006" key="3">
    <source>
        <dbReference type="Google" id="ProtNLM"/>
    </source>
</evidence>
<reference evidence="1 2" key="1">
    <citation type="submission" date="2020-08" db="EMBL/GenBank/DDBJ databases">
        <title>Genomic Encyclopedia of Type Strains, Phase IV (KMG-IV): sequencing the most valuable type-strain genomes for metagenomic binning, comparative biology and taxonomic classification.</title>
        <authorList>
            <person name="Goeker M."/>
        </authorList>
    </citation>
    <scope>NUCLEOTIDE SEQUENCE [LARGE SCALE GENOMIC DNA]</scope>
    <source>
        <strain evidence="1 2">YIM 65646</strain>
    </source>
</reference>
<dbReference type="AlphaFoldDB" id="A0A841FT44"/>
<keyword evidence="2" id="KW-1185">Reference proteome</keyword>
<name>A0A841FT44_9ACTN</name>
<comment type="caution">
    <text evidence="1">The sequence shown here is derived from an EMBL/GenBank/DDBJ whole genome shotgun (WGS) entry which is preliminary data.</text>
</comment>
<organism evidence="1 2">
    <name type="scientific">Phytomonospora endophytica</name>
    <dbReference type="NCBI Taxonomy" id="714109"/>
    <lineage>
        <taxon>Bacteria</taxon>
        <taxon>Bacillati</taxon>
        <taxon>Actinomycetota</taxon>
        <taxon>Actinomycetes</taxon>
        <taxon>Micromonosporales</taxon>
        <taxon>Micromonosporaceae</taxon>
        <taxon>Phytomonospora</taxon>
    </lineage>
</organism>
<dbReference type="EMBL" id="JACHGT010000010">
    <property type="protein sequence ID" value="MBB6036712.1"/>
    <property type="molecule type" value="Genomic_DNA"/>
</dbReference>
<proteinExistence type="predicted"/>
<gene>
    <name evidence="1" type="ORF">HNR73_004585</name>
</gene>
<sequence>MSSTTPSEQGILDEAYGRLHDSGPERVGGWLTNHAPMTVEALARHGHADAVHHWIDVYAPALDEVPRGLDPVTDDNWREALGDPKRLGDWPVWFRRHLAERAWTDVLAEWWPRLLPGIAAGATHGVIRVGHAVRTLREDGVNDVRLEEFTQALAYWAARWQPVTGVTAPAGRLDPLAALDGVPRVPDQTGGINTRLDQLNGVAAWTPALAALRPAADPDDGHRRLTDVVSAATARYLAFGHGNPTMLVHGATAPSAVLRVLPSLPRDQWVTSANIGWAASAAVFAAYAPTDPADTAELPTVAEGTDPADVFAAAAAHGDEHVVKLADTALDVYDWTGDTSALAAALHARDLHDPHG</sequence>
<protein>
    <recommendedName>
        <fullName evidence="3">DUF4243 domain-containing protein</fullName>
    </recommendedName>
</protein>
<evidence type="ECO:0000313" key="1">
    <source>
        <dbReference type="EMBL" id="MBB6036712.1"/>
    </source>
</evidence>
<evidence type="ECO:0000313" key="2">
    <source>
        <dbReference type="Proteomes" id="UP000548476"/>
    </source>
</evidence>
<dbReference type="RefSeq" id="WP_184789556.1">
    <property type="nucleotide sequence ID" value="NZ_BONT01000058.1"/>
</dbReference>